<gene>
    <name evidence="5" type="ORF">E6K71_11040</name>
</gene>
<dbReference type="CDD" id="cd03257">
    <property type="entry name" value="ABC_NikE_OppD_transporters"/>
    <property type="match status" value="1"/>
</dbReference>
<evidence type="ECO:0000313" key="6">
    <source>
        <dbReference type="Proteomes" id="UP000316292"/>
    </source>
</evidence>
<dbReference type="Pfam" id="PF08352">
    <property type="entry name" value="oligo_HPY"/>
    <property type="match status" value="1"/>
</dbReference>
<organism evidence="5 6">
    <name type="scientific">Eiseniibacteriota bacterium</name>
    <dbReference type="NCBI Taxonomy" id="2212470"/>
    <lineage>
        <taxon>Bacteria</taxon>
        <taxon>Candidatus Eiseniibacteriota</taxon>
    </lineage>
</organism>
<keyword evidence="3 5" id="KW-0067">ATP-binding</keyword>
<dbReference type="PROSITE" id="PS50893">
    <property type="entry name" value="ABC_TRANSPORTER_2"/>
    <property type="match status" value="1"/>
</dbReference>
<dbReference type="SMART" id="SM00382">
    <property type="entry name" value="AAA"/>
    <property type="match status" value="1"/>
</dbReference>
<dbReference type="InterPro" id="IPR050319">
    <property type="entry name" value="ABC_transp_ATP-bind"/>
</dbReference>
<dbReference type="PANTHER" id="PTHR43776">
    <property type="entry name" value="TRANSPORT ATP-BINDING PROTEIN"/>
    <property type="match status" value="1"/>
</dbReference>
<reference evidence="5 6" key="1">
    <citation type="journal article" date="2019" name="Nat. Microbiol.">
        <title>Mediterranean grassland soil C-N compound turnover is dependent on rainfall and depth, and is mediated by genomically divergent microorganisms.</title>
        <authorList>
            <person name="Diamond S."/>
            <person name="Andeer P.F."/>
            <person name="Li Z."/>
            <person name="Crits-Christoph A."/>
            <person name="Burstein D."/>
            <person name="Anantharaman K."/>
            <person name="Lane K.R."/>
            <person name="Thomas B.C."/>
            <person name="Pan C."/>
            <person name="Northen T.R."/>
            <person name="Banfield J.F."/>
        </authorList>
    </citation>
    <scope>NUCLEOTIDE SEQUENCE [LARGE SCALE GENOMIC DNA]</scope>
    <source>
        <strain evidence="5">WS_1</strain>
    </source>
</reference>
<evidence type="ECO:0000313" key="5">
    <source>
        <dbReference type="EMBL" id="TMQ47050.1"/>
    </source>
</evidence>
<feature type="domain" description="ABC transporter" evidence="4">
    <location>
        <begin position="12"/>
        <end position="268"/>
    </location>
</feature>
<dbReference type="InterPro" id="IPR013563">
    <property type="entry name" value="Oligopep_ABC_C"/>
</dbReference>
<dbReference type="InterPro" id="IPR003439">
    <property type="entry name" value="ABC_transporter-like_ATP-bd"/>
</dbReference>
<comment type="caution">
    <text evidence="5">The sequence shown here is derived from an EMBL/GenBank/DDBJ whole genome shotgun (WGS) entry which is preliminary data.</text>
</comment>
<evidence type="ECO:0000259" key="4">
    <source>
        <dbReference type="PROSITE" id="PS50893"/>
    </source>
</evidence>
<dbReference type="EMBL" id="VBOR01000130">
    <property type="protein sequence ID" value="TMQ47050.1"/>
    <property type="molecule type" value="Genomic_DNA"/>
</dbReference>
<dbReference type="AlphaFoldDB" id="A0A538S6Q7"/>
<dbReference type="GO" id="GO:0016887">
    <property type="term" value="F:ATP hydrolysis activity"/>
    <property type="evidence" value="ECO:0007669"/>
    <property type="project" value="InterPro"/>
</dbReference>
<proteinExistence type="predicted"/>
<dbReference type="Pfam" id="PF00005">
    <property type="entry name" value="ABC_tran"/>
    <property type="match status" value="1"/>
</dbReference>
<evidence type="ECO:0000256" key="3">
    <source>
        <dbReference type="ARBA" id="ARBA00022840"/>
    </source>
</evidence>
<keyword evidence="1" id="KW-0813">Transport</keyword>
<dbReference type="Gene3D" id="3.40.50.300">
    <property type="entry name" value="P-loop containing nucleotide triphosphate hydrolases"/>
    <property type="match status" value="1"/>
</dbReference>
<dbReference type="InterPro" id="IPR027417">
    <property type="entry name" value="P-loop_NTPase"/>
</dbReference>
<dbReference type="FunFam" id="3.40.50.300:FF:000016">
    <property type="entry name" value="Oligopeptide ABC transporter ATP-binding component"/>
    <property type="match status" value="1"/>
</dbReference>
<name>A0A538S6Q7_UNCEI</name>
<dbReference type="PANTHER" id="PTHR43776:SF8">
    <property type="entry name" value="ABC TRANSPORTER, ATP-BINDING PROTEIN"/>
    <property type="match status" value="1"/>
</dbReference>
<dbReference type="GO" id="GO:0005524">
    <property type="term" value="F:ATP binding"/>
    <property type="evidence" value="ECO:0007669"/>
    <property type="project" value="UniProtKB-KW"/>
</dbReference>
<dbReference type="PROSITE" id="PS00211">
    <property type="entry name" value="ABC_TRANSPORTER_1"/>
    <property type="match status" value="1"/>
</dbReference>
<dbReference type="Proteomes" id="UP000316292">
    <property type="component" value="Unassembled WGS sequence"/>
</dbReference>
<keyword evidence="2" id="KW-0547">Nucleotide-binding</keyword>
<dbReference type="InterPro" id="IPR017871">
    <property type="entry name" value="ABC_transporter-like_CS"/>
</dbReference>
<dbReference type="GO" id="GO:0015833">
    <property type="term" value="P:peptide transport"/>
    <property type="evidence" value="ECO:0007669"/>
    <property type="project" value="InterPro"/>
</dbReference>
<accession>A0A538S6Q7</accession>
<evidence type="ECO:0000256" key="2">
    <source>
        <dbReference type="ARBA" id="ARBA00022741"/>
    </source>
</evidence>
<protein>
    <submittedName>
        <fullName evidence="5">ATP-binding cassette domain-containing protein</fullName>
    </submittedName>
</protein>
<dbReference type="SUPFAM" id="SSF52540">
    <property type="entry name" value="P-loop containing nucleoside triphosphate hydrolases"/>
    <property type="match status" value="1"/>
</dbReference>
<sequence length="364" mass="40274">MGPPVAEDGKVIRVEGLRKYFELRPGFFRALRGDVLYVKAVDGIEFSLERGEILGLVGESGCGKTTTGRLVARLETPTEGRILFRGVDLASLETGELFRFRRDLQMIFQDPYESLNPRHNVLRSISEPLLIHRLAASREQREELVVRALEDAGLRPGQEFLERFPHELSGGQRQRVAIARAIVLNPKVIIADEPVSMLDVSIRAGVMNLMLDLRTKYQMPYVFITHDIAVARYMSDRIAVMYLGRIVEEAQTEEVIAHPTHPYTRALLSAVPVPDPAHEYTAVPIKGELPSPIDLPSGCRFRTRCLFAQEICATTAPPRVEVAPGHIAECHFAADIFSGALVEPPVAREIPAPEEIAAALAAGS</sequence>
<dbReference type="InterPro" id="IPR003593">
    <property type="entry name" value="AAA+_ATPase"/>
</dbReference>
<evidence type="ECO:0000256" key="1">
    <source>
        <dbReference type="ARBA" id="ARBA00022448"/>
    </source>
</evidence>
<dbReference type="NCBIfam" id="TIGR01727">
    <property type="entry name" value="oligo_HPY"/>
    <property type="match status" value="1"/>
</dbReference>
<dbReference type="GO" id="GO:0055085">
    <property type="term" value="P:transmembrane transport"/>
    <property type="evidence" value="ECO:0007669"/>
    <property type="project" value="UniProtKB-ARBA"/>
</dbReference>